<evidence type="ECO:0000313" key="3">
    <source>
        <dbReference type="Proteomes" id="UP001138997"/>
    </source>
</evidence>
<evidence type="ECO:0000313" key="2">
    <source>
        <dbReference type="EMBL" id="MCD5316140.1"/>
    </source>
</evidence>
<feature type="compositionally biased region" description="Low complexity" evidence="1">
    <location>
        <begin position="244"/>
        <end position="258"/>
    </location>
</feature>
<evidence type="ECO:0000256" key="1">
    <source>
        <dbReference type="SAM" id="MobiDB-lite"/>
    </source>
</evidence>
<accession>A0A9X1NKT7</accession>
<name>A0A9X1NKT7_9ACTN</name>
<feature type="region of interest" description="Disordered" evidence="1">
    <location>
        <begin position="61"/>
        <end position="110"/>
    </location>
</feature>
<protein>
    <submittedName>
        <fullName evidence="2">Uncharacterized protein</fullName>
    </submittedName>
</protein>
<keyword evidence="3" id="KW-1185">Reference proteome</keyword>
<dbReference type="Proteomes" id="UP001138997">
    <property type="component" value="Unassembled WGS sequence"/>
</dbReference>
<feature type="compositionally biased region" description="Polar residues" evidence="1">
    <location>
        <begin position="259"/>
        <end position="268"/>
    </location>
</feature>
<feature type="compositionally biased region" description="Low complexity" evidence="1">
    <location>
        <begin position="84"/>
        <end position="96"/>
    </location>
</feature>
<proteinExistence type="predicted"/>
<sequence length="268" mass="28576">MAIVSPAWLAAESCAVQVEKCCTSRALVWASLRMGRSRVIGDVISWRVPVAWMVLGMTTSQKAQTGSGTQPNTQAQGEQKTTEQKQAGQSASAASAPETNGRKGGRRGTVKMAALRKARAVKMARDTRVMEREASVEAALTGFYQAQGESEEIMRAATERAQQIVAQAQERCAAPRHDMELAVARLHELGETAVSLRELTGLGAVALREILEAHTDGRRLSGPRRHRRLTASSSQQTACPTAPDSSDFAASADSLRSSGNTGSEPTTA</sequence>
<dbReference type="RefSeq" id="WP_231448992.1">
    <property type="nucleotide sequence ID" value="NZ_JAJOMB010000027.1"/>
</dbReference>
<feature type="compositionally biased region" description="Polar residues" evidence="1">
    <location>
        <begin position="230"/>
        <end position="239"/>
    </location>
</feature>
<comment type="caution">
    <text evidence="2">The sequence shown here is derived from an EMBL/GenBank/DDBJ whole genome shotgun (WGS) entry which is preliminary data.</text>
</comment>
<feature type="compositionally biased region" description="Polar residues" evidence="1">
    <location>
        <begin position="61"/>
        <end position="79"/>
    </location>
</feature>
<dbReference type="AlphaFoldDB" id="A0A9X1NKT7"/>
<organism evidence="2 3">
    <name type="scientific">Kineosporia babensis</name>
    <dbReference type="NCBI Taxonomy" id="499548"/>
    <lineage>
        <taxon>Bacteria</taxon>
        <taxon>Bacillati</taxon>
        <taxon>Actinomycetota</taxon>
        <taxon>Actinomycetes</taxon>
        <taxon>Kineosporiales</taxon>
        <taxon>Kineosporiaceae</taxon>
        <taxon>Kineosporia</taxon>
    </lineage>
</organism>
<feature type="region of interest" description="Disordered" evidence="1">
    <location>
        <begin position="217"/>
        <end position="268"/>
    </location>
</feature>
<dbReference type="EMBL" id="JAJOMB010000027">
    <property type="protein sequence ID" value="MCD5316140.1"/>
    <property type="molecule type" value="Genomic_DNA"/>
</dbReference>
<gene>
    <name evidence="2" type="ORF">LR394_35120</name>
</gene>
<reference evidence="2" key="1">
    <citation type="submission" date="2021-11" db="EMBL/GenBank/DDBJ databases">
        <title>Streptomyces corallinus and Kineosporia corallina sp. nov., two new coral-derived marine actinobacteria.</title>
        <authorList>
            <person name="Buangrab K."/>
            <person name="Sutthacheep M."/>
            <person name="Yeemin T."/>
            <person name="Harunari E."/>
            <person name="Igarashi Y."/>
            <person name="Sripreechasak P."/>
            <person name="Kanchanasin P."/>
            <person name="Tanasupawat S."/>
            <person name="Phongsopitanun W."/>
        </authorList>
    </citation>
    <scope>NUCLEOTIDE SEQUENCE</scope>
    <source>
        <strain evidence="2">JCM 31032</strain>
    </source>
</reference>